<feature type="compositionally biased region" description="Basic and acidic residues" evidence="2">
    <location>
        <begin position="138"/>
        <end position="151"/>
    </location>
</feature>
<dbReference type="Pfam" id="PF00691">
    <property type="entry name" value="OmpA"/>
    <property type="match status" value="1"/>
</dbReference>
<dbReference type="PANTHER" id="PTHR30329">
    <property type="entry name" value="STATOR ELEMENT OF FLAGELLAR MOTOR COMPLEX"/>
    <property type="match status" value="1"/>
</dbReference>
<feature type="compositionally biased region" description="Polar residues" evidence="2">
    <location>
        <begin position="152"/>
        <end position="167"/>
    </location>
</feature>
<dbReference type="InterPro" id="IPR006665">
    <property type="entry name" value="OmpA-like"/>
</dbReference>
<dbReference type="InterPro" id="IPR036737">
    <property type="entry name" value="OmpA-like_sf"/>
</dbReference>
<dbReference type="InterPro" id="IPR007730">
    <property type="entry name" value="SPOR-like_dom"/>
</dbReference>
<dbReference type="PROSITE" id="PS51724">
    <property type="entry name" value="SPOR"/>
    <property type="match status" value="1"/>
</dbReference>
<dbReference type="OrthoDB" id="976599at2"/>
<dbReference type="EMBL" id="CP032382">
    <property type="protein sequence ID" value="AYB31400.1"/>
    <property type="molecule type" value="Genomic_DNA"/>
</dbReference>
<dbReference type="RefSeq" id="WP_119754675.1">
    <property type="nucleotide sequence ID" value="NZ_CP032382.1"/>
</dbReference>
<evidence type="ECO:0000259" key="4">
    <source>
        <dbReference type="PROSITE" id="PS51724"/>
    </source>
</evidence>
<evidence type="ECO:0000256" key="2">
    <source>
        <dbReference type="SAM" id="MobiDB-lite"/>
    </source>
</evidence>
<dbReference type="Gene3D" id="3.30.1330.60">
    <property type="entry name" value="OmpA-like domain"/>
    <property type="match status" value="1"/>
</dbReference>
<dbReference type="KEGG" id="chk:D4L85_12780"/>
<dbReference type="InterPro" id="IPR050330">
    <property type="entry name" value="Bact_OuterMem_StrucFunc"/>
</dbReference>
<evidence type="ECO:0000313" key="6">
    <source>
        <dbReference type="Proteomes" id="UP000266183"/>
    </source>
</evidence>
<dbReference type="SUPFAM" id="SSF103088">
    <property type="entry name" value="OmpA-like"/>
    <property type="match status" value="1"/>
</dbReference>
<dbReference type="GO" id="GO:0042834">
    <property type="term" value="F:peptidoglycan binding"/>
    <property type="evidence" value="ECO:0007669"/>
    <property type="project" value="InterPro"/>
</dbReference>
<organism evidence="5 6">
    <name type="scientific">Chryseolinea soli</name>
    <dbReference type="NCBI Taxonomy" id="2321403"/>
    <lineage>
        <taxon>Bacteria</taxon>
        <taxon>Pseudomonadati</taxon>
        <taxon>Bacteroidota</taxon>
        <taxon>Cytophagia</taxon>
        <taxon>Cytophagales</taxon>
        <taxon>Fulvivirgaceae</taxon>
        <taxon>Chryseolinea</taxon>
    </lineage>
</organism>
<reference evidence="6" key="1">
    <citation type="submission" date="2018-09" db="EMBL/GenBank/DDBJ databases">
        <title>Chryseolinea sp. KIS68-18 isolated from soil.</title>
        <authorList>
            <person name="Weon H.-Y."/>
            <person name="Kwon S.-W."/>
            <person name="Lee S.A."/>
        </authorList>
    </citation>
    <scope>NUCLEOTIDE SEQUENCE [LARGE SCALE GENOMIC DNA]</scope>
    <source>
        <strain evidence="6">KIS68-18</strain>
    </source>
</reference>
<dbReference type="GO" id="GO:0016020">
    <property type="term" value="C:membrane"/>
    <property type="evidence" value="ECO:0007669"/>
    <property type="project" value="UniProtKB-UniRule"/>
</dbReference>
<feature type="region of interest" description="Disordered" evidence="2">
    <location>
        <begin position="124"/>
        <end position="213"/>
    </location>
</feature>
<sequence length="448" mass="49224">MKTYRFFALVGILAIIFFDQPTVAARLEQAPMEETPNYVVIGAFSVHRNALRFTARAHSELKVNARFEMNANRNLYYVYVLSTDDHSLAIREALRLRQESEYTDTWVYHGPLGKQSAGVIADASGTDINPETRQSMADVKRRDPASSKETKATSPGSSAPTGTAQEQSRSLSPAGASPAAPTSEQATSPAVSTTSPTTTTPAPTTAKAEPDNGVEGKRFFFKLIRAMDQTQVEGEVDAIDTERARKMGTYKGNAPVKVSTPANKSGQISLVSEVFGYRKVQHDLNYNAPEGEGIATDDQGDIVVPFDLVRLQKGDVAVMYNVFFFKDAAIMRPESRYEVTSLLEMLNENPKYRIKLHGHTNGSAAGKIISPAKDSKNFFSLSDTKEGFGSAKQLSEARAEIIRDYLVANGIDTERIEIKAWGGKRPLQDKNSTRAQENVRVEVEILEN</sequence>
<feature type="domain" description="SPOR" evidence="4">
    <location>
        <begin position="31"/>
        <end position="109"/>
    </location>
</feature>
<evidence type="ECO:0000256" key="1">
    <source>
        <dbReference type="PROSITE-ProRule" id="PRU00473"/>
    </source>
</evidence>
<proteinExistence type="predicted"/>
<dbReference type="AlphaFoldDB" id="A0A385SPH9"/>
<dbReference type="Proteomes" id="UP000266183">
    <property type="component" value="Chromosome"/>
</dbReference>
<evidence type="ECO:0000313" key="5">
    <source>
        <dbReference type="EMBL" id="AYB31400.1"/>
    </source>
</evidence>
<keyword evidence="6" id="KW-1185">Reference proteome</keyword>
<accession>A0A385SPH9</accession>
<dbReference type="CDD" id="cd07185">
    <property type="entry name" value="OmpA_C-like"/>
    <property type="match status" value="1"/>
</dbReference>
<dbReference type="PANTHER" id="PTHR30329:SF21">
    <property type="entry name" value="LIPOPROTEIN YIAD-RELATED"/>
    <property type="match status" value="1"/>
</dbReference>
<gene>
    <name evidence="5" type="ORF">D4L85_12780</name>
</gene>
<name>A0A385SPH9_9BACT</name>
<dbReference type="PROSITE" id="PS51123">
    <property type="entry name" value="OMPA_2"/>
    <property type="match status" value="1"/>
</dbReference>
<keyword evidence="1" id="KW-0472">Membrane</keyword>
<feature type="compositionally biased region" description="Low complexity" evidence="2">
    <location>
        <begin position="168"/>
        <end position="206"/>
    </location>
</feature>
<protein>
    <submittedName>
        <fullName evidence="5">OmpA family protein</fullName>
    </submittedName>
</protein>
<feature type="domain" description="OmpA-like" evidence="3">
    <location>
        <begin position="311"/>
        <end position="448"/>
    </location>
</feature>
<feature type="compositionally biased region" description="Polar residues" evidence="2">
    <location>
        <begin position="126"/>
        <end position="135"/>
    </location>
</feature>
<evidence type="ECO:0000259" key="3">
    <source>
        <dbReference type="PROSITE" id="PS51123"/>
    </source>
</evidence>